<evidence type="ECO:0000256" key="7">
    <source>
        <dbReference type="ARBA" id="ARBA00022824"/>
    </source>
</evidence>
<dbReference type="EC" id="1.14.14.-" evidence="15"/>
<keyword evidence="11 14" id="KW-0503">Monooxygenase</keyword>
<evidence type="ECO:0000256" key="15">
    <source>
        <dbReference type="RuleBase" id="RU368049"/>
    </source>
</evidence>
<comment type="subcellular location">
    <subcellularLocation>
        <location evidence="3 15">Endoplasmic reticulum membrane</location>
        <topology evidence="3">Peripheral membrane protein</topology>
    </subcellularLocation>
    <subcellularLocation>
        <location evidence="2 15">Microsome membrane</location>
        <topology evidence="2">Peripheral membrane protein</topology>
    </subcellularLocation>
</comment>
<protein>
    <recommendedName>
        <fullName evidence="15">Cytochrome P450 3A</fullName>
        <ecNumber evidence="15">1.14.14.-</ecNumber>
    </recommendedName>
</protein>
<keyword evidence="16" id="KW-1133">Transmembrane helix</keyword>
<keyword evidence="5 14" id="KW-0349">Heme</keyword>
<dbReference type="Proteomes" id="UP001652581">
    <property type="component" value="Chromosome 18"/>
</dbReference>
<evidence type="ECO:0000256" key="6">
    <source>
        <dbReference type="ARBA" id="ARBA00022723"/>
    </source>
</evidence>
<evidence type="ECO:0000256" key="3">
    <source>
        <dbReference type="ARBA" id="ARBA00004406"/>
    </source>
</evidence>
<keyword evidence="6 14" id="KW-0479">Metal-binding</keyword>
<comment type="catalytic activity">
    <reaction evidence="15">
        <text>an organic molecule + reduced [NADPH--hemoprotein reductase] + O2 = an alcohol + oxidized [NADPH--hemoprotein reductase] + H2O + H(+)</text>
        <dbReference type="Rhea" id="RHEA:17149"/>
        <dbReference type="Rhea" id="RHEA-COMP:11964"/>
        <dbReference type="Rhea" id="RHEA-COMP:11965"/>
        <dbReference type="ChEBI" id="CHEBI:15377"/>
        <dbReference type="ChEBI" id="CHEBI:15378"/>
        <dbReference type="ChEBI" id="CHEBI:15379"/>
        <dbReference type="ChEBI" id="CHEBI:30879"/>
        <dbReference type="ChEBI" id="CHEBI:57618"/>
        <dbReference type="ChEBI" id="CHEBI:58210"/>
        <dbReference type="ChEBI" id="CHEBI:142491"/>
        <dbReference type="EC" id="1.14.14.1"/>
    </reaction>
</comment>
<dbReference type="InterPro" id="IPR008072">
    <property type="entry name" value="Cyt_P450_E_CYP3A"/>
</dbReference>
<evidence type="ECO:0000313" key="17">
    <source>
        <dbReference type="Proteomes" id="UP001652581"/>
    </source>
</evidence>
<dbReference type="Gene3D" id="1.10.630.10">
    <property type="entry name" value="Cytochrome P450"/>
    <property type="match status" value="1"/>
</dbReference>
<sequence length="503" mass="57516">MDLVPSFSIETWVLLATSLALLYLYGTYSHGFFKKLEIPGPRPLPYFGNVLAYRKGFWAFDSKCFKKYGKIWGIYDGRQPVLAITDPDMIKTVLVKECYSVFTNRRFIGPRGIMKSAMSVAEDEQWKRVRTLLSPTFTSGKLKEMFPIIGQYGDVLVRNMRKEAEKGNPVTMKDIFGAYSMDVITSTAFGVNVDSLNNPQDPFVENSKKLLRFNFLDPFLLTIIFFPFLTPVCEALNISLFPRSVVNFFTKSVKRMKENRLKDKQKHRVDFLQLMINSQNSKETGTHKALTDLEIVAQGIIFIFAGYETTSNSLSFIMYELATHPDVQQKLQEEIDATFPNKAPPTYDGLLQMEYLDMVVNETLRIFPLAGRLERVCKKDVEINGVFVPKGTVVMVPVYALHKDPELWTEPEEFRPERFSKKNQDSINPYTYLPFGTGPRNCIGMRFAMMNMKLALTKVLQNFSFKPCKETQIPLELGTQGLLQPKKPIILKVVPRHGTLNEA</sequence>
<evidence type="ECO:0000256" key="13">
    <source>
        <dbReference type="ARBA" id="ARBA00037347"/>
    </source>
</evidence>
<comment type="similarity">
    <text evidence="4 14">Belongs to the cytochrome P450 family.</text>
</comment>
<keyword evidence="8 15" id="KW-0492">Microsome</keyword>
<evidence type="ECO:0000256" key="1">
    <source>
        <dbReference type="ARBA" id="ARBA00001971"/>
    </source>
</evidence>
<evidence type="ECO:0000313" key="18">
    <source>
        <dbReference type="RefSeq" id="XP_072799383.1"/>
    </source>
</evidence>
<dbReference type="InterPro" id="IPR036396">
    <property type="entry name" value="Cyt_P450_sf"/>
</dbReference>
<dbReference type="InterPro" id="IPR017972">
    <property type="entry name" value="Cyt_P450_CS"/>
</dbReference>
<comment type="function">
    <text evidence="13 15">Cytochromes P450 are a group of heme-thiolate monooxygenases. In liver microsomes, this enzyme is involved in an NADPH-dependent electron transport pathway. It oxidizes a variety of structurally unrelated compounds, including steroids, fatty acids, and xenobiotics.</text>
</comment>
<keyword evidence="9 14" id="KW-0560">Oxidoreductase</keyword>
<comment type="cofactor">
    <cofactor evidence="1 15">
        <name>heme</name>
        <dbReference type="ChEBI" id="CHEBI:30413"/>
    </cofactor>
</comment>
<accession>A0ABM5BSJ7</accession>
<dbReference type="RefSeq" id="XP_072799383.1">
    <property type="nucleotide sequence ID" value="XM_072943282.1"/>
</dbReference>
<proteinExistence type="inferred from homology"/>
<dbReference type="PRINTS" id="PR00385">
    <property type="entry name" value="P450"/>
</dbReference>
<evidence type="ECO:0000256" key="12">
    <source>
        <dbReference type="ARBA" id="ARBA00023136"/>
    </source>
</evidence>
<keyword evidence="16" id="KW-0812">Transmembrane</keyword>
<keyword evidence="7 15" id="KW-0256">Endoplasmic reticulum</keyword>
<dbReference type="PANTHER" id="PTHR24302">
    <property type="entry name" value="CYTOCHROME P450 FAMILY 3"/>
    <property type="match status" value="1"/>
</dbReference>
<keyword evidence="12 16" id="KW-0472">Membrane</keyword>
<feature type="transmembrane region" description="Helical" evidence="16">
    <location>
        <begin position="12"/>
        <end position="33"/>
    </location>
</feature>
<evidence type="ECO:0000256" key="5">
    <source>
        <dbReference type="ARBA" id="ARBA00022617"/>
    </source>
</evidence>
<dbReference type="PRINTS" id="PR01689">
    <property type="entry name" value="EP450IICYP3A"/>
</dbReference>
<evidence type="ECO:0000256" key="9">
    <source>
        <dbReference type="ARBA" id="ARBA00023002"/>
    </source>
</evidence>
<organism evidence="17 18">
    <name type="scientific">Vicugna pacos</name>
    <name type="common">Alpaca</name>
    <name type="synonym">Lama pacos</name>
    <dbReference type="NCBI Taxonomy" id="30538"/>
    <lineage>
        <taxon>Eukaryota</taxon>
        <taxon>Metazoa</taxon>
        <taxon>Chordata</taxon>
        <taxon>Craniata</taxon>
        <taxon>Vertebrata</taxon>
        <taxon>Euteleostomi</taxon>
        <taxon>Mammalia</taxon>
        <taxon>Eutheria</taxon>
        <taxon>Laurasiatheria</taxon>
        <taxon>Artiodactyla</taxon>
        <taxon>Tylopoda</taxon>
        <taxon>Camelidae</taxon>
        <taxon>Vicugna</taxon>
    </lineage>
</organism>
<dbReference type="InterPro" id="IPR050705">
    <property type="entry name" value="Cytochrome_P450_3A"/>
</dbReference>
<dbReference type="PANTHER" id="PTHR24302:SF38">
    <property type="entry name" value="CYTOCHROME P450 3A5"/>
    <property type="match status" value="1"/>
</dbReference>
<dbReference type="CDD" id="cd20650">
    <property type="entry name" value="CYP3A"/>
    <property type="match status" value="1"/>
</dbReference>
<dbReference type="PROSITE" id="PS00086">
    <property type="entry name" value="CYTOCHROME_P450"/>
    <property type="match status" value="1"/>
</dbReference>
<evidence type="ECO:0000256" key="4">
    <source>
        <dbReference type="ARBA" id="ARBA00010617"/>
    </source>
</evidence>
<dbReference type="InterPro" id="IPR001128">
    <property type="entry name" value="Cyt_P450"/>
</dbReference>
<evidence type="ECO:0000256" key="16">
    <source>
        <dbReference type="SAM" id="Phobius"/>
    </source>
</evidence>
<gene>
    <name evidence="18" type="primary">LOC102527302</name>
</gene>
<evidence type="ECO:0000256" key="8">
    <source>
        <dbReference type="ARBA" id="ARBA00022848"/>
    </source>
</evidence>
<evidence type="ECO:0000256" key="2">
    <source>
        <dbReference type="ARBA" id="ARBA00004174"/>
    </source>
</evidence>
<keyword evidence="17" id="KW-1185">Reference proteome</keyword>
<dbReference type="InterPro" id="IPR002402">
    <property type="entry name" value="Cyt_P450_E_grp-II"/>
</dbReference>
<dbReference type="Pfam" id="PF00067">
    <property type="entry name" value="p450"/>
    <property type="match status" value="1"/>
</dbReference>
<keyword evidence="10 14" id="KW-0408">Iron</keyword>
<reference evidence="18" key="1">
    <citation type="submission" date="2025-08" db="UniProtKB">
        <authorList>
            <consortium name="RefSeq"/>
        </authorList>
    </citation>
    <scope>IDENTIFICATION</scope>
</reference>
<evidence type="ECO:0000256" key="11">
    <source>
        <dbReference type="ARBA" id="ARBA00023033"/>
    </source>
</evidence>
<dbReference type="SUPFAM" id="SSF48264">
    <property type="entry name" value="Cytochrome P450"/>
    <property type="match status" value="1"/>
</dbReference>
<name>A0ABM5BSJ7_VICPA</name>
<evidence type="ECO:0000256" key="14">
    <source>
        <dbReference type="RuleBase" id="RU000461"/>
    </source>
</evidence>
<evidence type="ECO:0000256" key="10">
    <source>
        <dbReference type="ARBA" id="ARBA00023004"/>
    </source>
</evidence>
<dbReference type="PRINTS" id="PR00464">
    <property type="entry name" value="EP450II"/>
</dbReference>
<dbReference type="GeneID" id="102527302"/>